<feature type="chain" id="PRO_5042158727" evidence="1">
    <location>
        <begin position="24"/>
        <end position="283"/>
    </location>
</feature>
<evidence type="ECO:0000313" key="2">
    <source>
        <dbReference type="EMBL" id="KAJ3482526.1"/>
    </source>
</evidence>
<dbReference type="Proteomes" id="UP001212997">
    <property type="component" value="Unassembled WGS sequence"/>
</dbReference>
<gene>
    <name evidence="2" type="ORF">NLI96_g6927</name>
</gene>
<keyword evidence="1" id="KW-0732">Signal</keyword>
<evidence type="ECO:0000256" key="1">
    <source>
        <dbReference type="SAM" id="SignalP"/>
    </source>
</evidence>
<reference evidence="2" key="1">
    <citation type="submission" date="2022-07" db="EMBL/GenBank/DDBJ databases">
        <title>Genome Sequence of Physisporinus lineatus.</title>
        <authorList>
            <person name="Buettner E."/>
        </authorList>
    </citation>
    <scope>NUCLEOTIDE SEQUENCE</scope>
    <source>
        <strain evidence="2">VT162</strain>
    </source>
</reference>
<dbReference type="AlphaFoldDB" id="A0AAD5YHN7"/>
<protein>
    <submittedName>
        <fullName evidence="2">Uncharacterized protein</fullName>
    </submittedName>
</protein>
<evidence type="ECO:0000313" key="3">
    <source>
        <dbReference type="Proteomes" id="UP001212997"/>
    </source>
</evidence>
<feature type="signal peptide" evidence="1">
    <location>
        <begin position="1"/>
        <end position="23"/>
    </location>
</feature>
<name>A0AAD5YHN7_9APHY</name>
<dbReference type="EMBL" id="JANAWD010000269">
    <property type="protein sequence ID" value="KAJ3482526.1"/>
    <property type="molecule type" value="Genomic_DNA"/>
</dbReference>
<sequence length="283" mass="30074">MPSSARLFTYLSVALAVVAPVLGATTTVVARTEEGASIFPAGPLKSLTDPALVARAPAPQTNAERLRRGLNPFKPRSLTRKSLHARTSATPCTPHTGVIKITYDGVEGYVPKTLSSLGLYAITQTPANALSVSFCSPSDADEAFDITTLNGPLPAFPFLGVLLGYYNSGDKLPVPGSFNYLYIGATSQSTDLIDGDSAFSVVVHTVEKFRSTVWKLNPVTNELSIKWVNPDGGNDIDITIFLVTGEDGSLSASADLAAFNTNWGTNFPSVTLTFQENIQIAEE</sequence>
<keyword evidence="3" id="KW-1185">Reference proteome</keyword>
<organism evidence="2 3">
    <name type="scientific">Meripilus lineatus</name>
    <dbReference type="NCBI Taxonomy" id="2056292"/>
    <lineage>
        <taxon>Eukaryota</taxon>
        <taxon>Fungi</taxon>
        <taxon>Dikarya</taxon>
        <taxon>Basidiomycota</taxon>
        <taxon>Agaricomycotina</taxon>
        <taxon>Agaricomycetes</taxon>
        <taxon>Polyporales</taxon>
        <taxon>Meripilaceae</taxon>
        <taxon>Meripilus</taxon>
    </lineage>
</organism>
<accession>A0AAD5YHN7</accession>
<proteinExistence type="predicted"/>
<comment type="caution">
    <text evidence="2">The sequence shown here is derived from an EMBL/GenBank/DDBJ whole genome shotgun (WGS) entry which is preliminary data.</text>
</comment>